<protein>
    <submittedName>
        <fullName evidence="2">Uncharacterized protein</fullName>
    </submittedName>
</protein>
<dbReference type="EMBL" id="SDMP01000013">
    <property type="protein sequence ID" value="RYR22456.1"/>
    <property type="molecule type" value="Genomic_DNA"/>
</dbReference>
<organism evidence="2 3">
    <name type="scientific">Arachis hypogaea</name>
    <name type="common">Peanut</name>
    <dbReference type="NCBI Taxonomy" id="3818"/>
    <lineage>
        <taxon>Eukaryota</taxon>
        <taxon>Viridiplantae</taxon>
        <taxon>Streptophyta</taxon>
        <taxon>Embryophyta</taxon>
        <taxon>Tracheophyta</taxon>
        <taxon>Spermatophyta</taxon>
        <taxon>Magnoliopsida</taxon>
        <taxon>eudicotyledons</taxon>
        <taxon>Gunneridae</taxon>
        <taxon>Pentapetalae</taxon>
        <taxon>rosids</taxon>
        <taxon>fabids</taxon>
        <taxon>Fabales</taxon>
        <taxon>Fabaceae</taxon>
        <taxon>Papilionoideae</taxon>
        <taxon>50 kb inversion clade</taxon>
        <taxon>dalbergioids sensu lato</taxon>
        <taxon>Dalbergieae</taxon>
        <taxon>Pterocarpus clade</taxon>
        <taxon>Arachis</taxon>
    </lineage>
</organism>
<evidence type="ECO:0000313" key="2">
    <source>
        <dbReference type="EMBL" id="RYR22456.1"/>
    </source>
</evidence>
<feature type="transmembrane region" description="Helical" evidence="1">
    <location>
        <begin position="61"/>
        <end position="85"/>
    </location>
</feature>
<keyword evidence="1" id="KW-0812">Transmembrane</keyword>
<evidence type="ECO:0000256" key="1">
    <source>
        <dbReference type="SAM" id="Phobius"/>
    </source>
</evidence>
<sequence length="172" mass="19500">MKRVYGPMPQQRFPTILATRGYNYGSKPLVAFFIEFSFTSLVLFTLGFDKKKLEKLGLPRVSAVTAGVLALTTFVSIIVTGYLGYAGVGFNPTSTKKKSLTLEQFIKKEKEIIPRKAKGVMNTQLYITWLKGPCFRIHDIERSQPTVLPIYQFSKQRKWREDGGDKPISHGF</sequence>
<proteinExistence type="predicted"/>
<keyword evidence="1" id="KW-0472">Membrane</keyword>
<dbReference type="PANTHER" id="PTHR47002:SF6">
    <property type="entry name" value="X INTRINSIC PROTEIN"/>
    <property type="match status" value="1"/>
</dbReference>
<keyword evidence="1" id="KW-1133">Transmembrane helix</keyword>
<dbReference type="AlphaFoldDB" id="A0A445A7P4"/>
<dbReference type="PANTHER" id="PTHR47002">
    <property type="entry name" value="AQUAPORIN-LIKE"/>
    <property type="match status" value="1"/>
</dbReference>
<evidence type="ECO:0000313" key="3">
    <source>
        <dbReference type="Proteomes" id="UP000289738"/>
    </source>
</evidence>
<comment type="caution">
    <text evidence="2">The sequence shown here is derived from an EMBL/GenBank/DDBJ whole genome shotgun (WGS) entry which is preliminary data.</text>
</comment>
<reference evidence="2 3" key="1">
    <citation type="submission" date="2019-01" db="EMBL/GenBank/DDBJ databases">
        <title>Sequencing of cultivated peanut Arachis hypogaea provides insights into genome evolution and oil improvement.</title>
        <authorList>
            <person name="Chen X."/>
        </authorList>
    </citation>
    <scope>NUCLEOTIDE SEQUENCE [LARGE SCALE GENOMIC DNA]</scope>
    <source>
        <strain evidence="3">cv. Fuhuasheng</strain>
        <tissue evidence="2">Leaves</tissue>
    </source>
</reference>
<keyword evidence="3" id="KW-1185">Reference proteome</keyword>
<accession>A0A445A7P4</accession>
<gene>
    <name evidence="2" type="ORF">Ahy_B03g067740</name>
</gene>
<feature type="transmembrane region" description="Helical" evidence="1">
    <location>
        <begin position="29"/>
        <end position="49"/>
    </location>
</feature>
<dbReference type="Proteomes" id="UP000289738">
    <property type="component" value="Chromosome B03"/>
</dbReference>
<name>A0A445A7P4_ARAHY</name>